<sequence>MKKFENVVQLIDNMTNRQLRNDYNQADYRKVILPLTVLRRLDSVLEETKDDVLSAYDGMQEPLNEYQSEFLCSISGERFYNVSRYTFQRLLDDQEHIGMNLRNYINGFSQNALDIIRYFRFEDEIERLEEAGLLYEVISEMAGINLHPKAIGNIEMGYAFEELIRRYSENVEAGQHYTPREVIELMVKLLYIEDEDELSERGIIRTMYDPTVGTGGILSEGLEQLNQLNPNGKLELYGQEINPETYAICMADMLLKGLDPRNIKFGNTLSNDGLSGKHFDYVIANPPYGDNWSKAKKAVEDEAKLGFEGRFGAGVPKVTDGSLLFLQHMIDKMKPDGGRLGIVLSGSPLFTGGAGSGESNIRKWMIENDYVEAIVGLPNQIFYNTGINTYIWILTNKKPEQRQGKIQLIDATNEYAKMRKSLGEKRNYITSEHIGEITGMHQGLIQNGRSKVFDNQDFGYYRVTVERPLKENYTVTEERLQRLKEQKAFNKLEEEKQNEIIAGLQSMDGETIYHNRDTFIEALNNAVSGIKVTAALQKAILTALAERDEEADPVIDKKGIVQPDPNLRDYENVPMKDSMIEDIEAHMQNEVLPHVPDAWYDPDSIKIGYDIPFTRHFYTYEALRPADDIADEIRELERDIVDMMGGLFDETIRNV</sequence>
<evidence type="ECO:0000256" key="2">
    <source>
        <dbReference type="ARBA" id="ARBA00022603"/>
    </source>
</evidence>
<keyword evidence="3" id="KW-0808">Transferase</keyword>
<dbReference type="InterPro" id="IPR003356">
    <property type="entry name" value="DNA_methylase_A-5"/>
</dbReference>
<dbReference type="RefSeq" id="WP_160910122.1">
    <property type="nucleotide sequence ID" value="NZ_WMEQ01000018.1"/>
</dbReference>
<dbReference type="GO" id="GO:0009007">
    <property type="term" value="F:site-specific DNA-methyltransferase (adenine-specific) activity"/>
    <property type="evidence" value="ECO:0007669"/>
    <property type="project" value="UniProtKB-EC"/>
</dbReference>
<gene>
    <name evidence="9" type="ORF">GLW05_18480</name>
</gene>
<dbReference type="SUPFAM" id="SSF53335">
    <property type="entry name" value="S-adenosyl-L-methionine-dependent methyltransferases"/>
    <property type="match status" value="1"/>
</dbReference>
<comment type="catalytic activity">
    <reaction evidence="6">
        <text>a 2'-deoxyadenosine in DNA + S-adenosyl-L-methionine = an N(6)-methyl-2'-deoxyadenosine in DNA + S-adenosyl-L-homocysteine + H(+)</text>
        <dbReference type="Rhea" id="RHEA:15197"/>
        <dbReference type="Rhea" id="RHEA-COMP:12418"/>
        <dbReference type="Rhea" id="RHEA-COMP:12419"/>
        <dbReference type="ChEBI" id="CHEBI:15378"/>
        <dbReference type="ChEBI" id="CHEBI:57856"/>
        <dbReference type="ChEBI" id="CHEBI:59789"/>
        <dbReference type="ChEBI" id="CHEBI:90615"/>
        <dbReference type="ChEBI" id="CHEBI:90616"/>
        <dbReference type="EC" id="2.1.1.72"/>
    </reaction>
</comment>
<dbReference type="EMBL" id="WMEQ01000018">
    <property type="protein sequence ID" value="MYL35567.1"/>
    <property type="molecule type" value="Genomic_DNA"/>
</dbReference>
<dbReference type="Pfam" id="PF02384">
    <property type="entry name" value="N6_Mtase"/>
    <property type="match status" value="1"/>
</dbReference>
<evidence type="ECO:0000256" key="1">
    <source>
        <dbReference type="ARBA" id="ARBA00011900"/>
    </source>
</evidence>
<dbReference type="PRINTS" id="PR00507">
    <property type="entry name" value="N12N6MTFRASE"/>
</dbReference>
<name>A0A6I5A5H1_9BACI</name>
<protein>
    <recommendedName>
        <fullName evidence="1">site-specific DNA-methyltransferase (adenine-specific)</fullName>
        <ecNumber evidence="1">2.1.1.72</ecNumber>
    </recommendedName>
</protein>
<dbReference type="Proteomes" id="UP000468638">
    <property type="component" value="Unassembled WGS sequence"/>
</dbReference>
<dbReference type="GO" id="GO:0009307">
    <property type="term" value="P:DNA restriction-modification system"/>
    <property type="evidence" value="ECO:0007669"/>
    <property type="project" value="UniProtKB-KW"/>
</dbReference>
<evidence type="ECO:0000313" key="9">
    <source>
        <dbReference type="EMBL" id="MYL35567.1"/>
    </source>
</evidence>
<evidence type="ECO:0000256" key="5">
    <source>
        <dbReference type="ARBA" id="ARBA00022747"/>
    </source>
</evidence>
<feature type="domain" description="N6 adenine-specific DNA methyltransferase N-terminal" evidence="8">
    <location>
        <begin position="11"/>
        <end position="140"/>
    </location>
</feature>
<dbReference type="Pfam" id="PF12161">
    <property type="entry name" value="HsdM_N"/>
    <property type="match status" value="1"/>
</dbReference>
<evidence type="ECO:0000256" key="3">
    <source>
        <dbReference type="ARBA" id="ARBA00022679"/>
    </source>
</evidence>
<dbReference type="PANTHER" id="PTHR42933:SF3">
    <property type="entry name" value="TYPE I RESTRICTION ENZYME MJAVIII METHYLASE SUBUNIT"/>
    <property type="match status" value="1"/>
</dbReference>
<dbReference type="GO" id="GO:0003677">
    <property type="term" value="F:DNA binding"/>
    <property type="evidence" value="ECO:0007669"/>
    <property type="project" value="InterPro"/>
</dbReference>
<dbReference type="Gene3D" id="3.40.50.150">
    <property type="entry name" value="Vaccinia Virus protein VP39"/>
    <property type="match status" value="1"/>
</dbReference>
<organism evidence="9 10">
    <name type="scientific">Pontibacillus yanchengensis</name>
    <dbReference type="NCBI Taxonomy" id="462910"/>
    <lineage>
        <taxon>Bacteria</taxon>
        <taxon>Bacillati</taxon>
        <taxon>Bacillota</taxon>
        <taxon>Bacilli</taxon>
        <taxon>Bacillales</taxon>
        <taxon>Bacillaceae</taxon>
        <taxon>Pontibacillus</taxon>
    </lineage>
</organism>
<evidence type="ECO:0000256" key="6">
    <source>
        <dbReference type="ARBA" id="ARBA00047942"/>
    </source>
</evidence>
<evidence type="ECO:0000313" key="10">
    <source>
        <dbReference type="Proteomes" id="UP000468638"/>
    </source>
</evidence>
<dbReference type="InterPro" id="IPR051537">
    <property type="entry name" value="DNA_Adenine_Mtase"/>
</dbReference>
<dbReference type="AlphaFoldDB" id="A0A6I5A5H1"/>
<comment type="caution">
    <text evidence="9">The sequence shown here is derived from an EMBL/GenBank/DDBJ whole genome shotgun (WGS) entry which is preliminary data.</text>
</comment>
<dbReference type="InterPro" id="IPR022749">
    <property type="entry name" value="D12N6_MeTrfase_N"/>
</dbReference>
<dbReference type="GO" id="GO:0032259">
    <property type="term" value="P:methylation"/>
    <property type="evidence" value="ECO:0007669"/>
    <property type="project" value="UniProtKB-KW"/>
</dbReference>
<evidence type="ECO:0000259" key="8">
    <source>
        <dbReference type="Pfam" id="PF12161"/>
    </source>
</evidence>
<dbReference type="InterPro" id="IPR029063">
    <property type="entry name" value="SAM-dependent_MTases_sf"/>
</dbReference>
<dbReference type="InterPro" id="IPR002052">
    <property type="entry name" value="DNA_methylase_N6_adenine_CS"/>
</dbReference>
<proteinExistence type="predicted"/>
<accession>A0A6I5A5H1</accession>
<dbReference type="EC" id="2.1.1.72" evidence="1"/>
<feature type="domain" description="DNA methylase adenine-specific" evidence="7">
    <location>
        <begin position="156"/>
        <end position="442"/>
    </location>
</feature>
<evidence type="ECO:0000256" key="4">
    <source>
        <dbReference type="ARBA" id="ARBA00022691"/>
    </source>
</evidence>
<reference evidence="9 10" key="1">
    <citation type="submission" date="2019-11" db="EMBL/GenBank/DDBJ databases">
        <title>Genome sequences of 17 halophilic strains isolated from different environments.</title>
        <authorList>
            <person name="Furrow R.E."/>
        </authorList>
    </citation>
    <scope>NUCLEOTIDE SEQUENCE [LARGE SCALE GENOMIC DNA]</scope>
    <source>
        <strain evidence="9 10">22514_16_FS</strain>
    </source>
</reference>
<keyword evidence="5" id="KW-0680">Restriction system</keyword>
<keyword evidence="2 9" id="KW-0489">Methyltransferase</keyword>
<dbReference type="OrthoDB" id="9814572at2"/>
<dbReference type="PROSITE" id="PS00092">
    <property type="entry name" value="N6_MTASE"/>
    <property type="match status" value="1"/>
</dbReference>
<evidence type="ECO:0000259" key="7">
    <source>
        <dbReference type="Pfam" id="PF02384"/>
    </source>
</evidence>
<keyword evidence="4" id="KW-0949">S-adenosyl-L-methionine</keyword>
<dbReference type="GO" id="GO:0008170">
    <property type="term" value="F:N-methyltransferase activity"/>
    <property type="evidence" value="ECO:0007669"/>
    <property type="project" value="InterPro"/>
</dbReference>
<dbReference type="PANTHER" id="PTHR42933">
    <property type="entry name" value="SLR6095 PROTEIN"/>
    <property type="match status" value="1"/>
</dbReference>